<keyword evidence="3" id="KW-1185">Reference proteome</keyword>
<feature type="domain" description="Putative restriction endonuclease" evidence="1">
    <location>
        <begin position="6"/>
        <end position="134"/>
    </location>
</feature>
<dbReference type="InterPro" id="IPR012296">
    <property type="entry name" value="Nuclease_put_TT1808"/>
</dbReference>
<accession>A0A840WE32</accession>
<evidence type="ECO:0000313" key="3">
    <source>
        <dbReference type="Proteomes" id="UP000579647"/>
    </source>
</evidence>
<dbReference type="PANTHER" id="PTHR35400:SF3">
    <property type="entry name" value="SLL1072 PROTEIN"/>
    <property type="match status" value="1"/>
</dbReference>
<comment type="caution">
    <text evidence="2">The sequence shown here is derived from an EMBL/GenBank/DDBJ whole genome shotgun (WGS) entry which is preliminary data.</text>
</comment>
<dbReference type="RefSeq" id="WP_184369772.1">
    <property type="nucleotide sequence ID" value="NZ_BAAAKM010000024.1"/>
</dbReference>
<dbReference type="SUPFAM" id="SSF52980">
    <property type="entry name" value="Restriction endonuclease-like"/>
    <property type="match status" value="1"/>
</dbReference>
<proteinExistence type="predicted"/>
<dbReference type="Pfam" id="PF05685">
    <property type="entry name" value="Uma2"/>
    <property type="match status" value="1"/>
</dbReference>
<organism evidence="2 3">
    <name type="scientific">Nocardiopsis metallicus</name>
    <dbReference type="NCBI Taxonomy" id="179819"/>
    <lineage>
        <taxon>Bacteria</taxon>
        <taxon>Bacillati</taxon>
        <taxon>Actinomycetota</taxon>
        <taxon>Actinomycetes</taxon>
        <taxon>Streptosporangiales</taxon>
        <taxon>Nocardiopsidaceae</taxon>
        <taxon>Nocardiopsis</taxon>
    </lineage>
</organism>
<evidence type="ECO:0000313" key="2">
    <source>
        <dbReference type="EMBL" id="MBB5495239.1"/>
    </source>
</evidence>
<dbReference type="InterPro" id="IPR008538">
    <property type="entry name" value="Uma2"/>
</dbReference>
<dbReference type="AlphaFoldDB" id="A0A840WE32"/>
<dbReference type="Gene3D" id="3.90.1570.10">
    <property type="entry name" value="tt1808, chain A"/>
    <property type="match status" value="1"/>
</dbReference>
<dbReference type="Proteomes" id="UP000579647">
    <property type="component" value="Unassembled WGS sequence"/>
</dbReference>
<sequence>MSSELFERLAAQAFAADRVRMEMFGGRVWVRRPVGGARTGMLSWLVRGFLARRTELALITSGPGFKVGARREGRARPDGVLAPAGYFDDAGVWADPEGVLAVAEVTSWDADTHARDRVEKVAAYAETGIDLYLLDTEPFKRFAR</sequence>
<name>A0A840WE32_9ACTN</name>
<dbReference type="PANTHER" id="PTHR35400">
    <property type="entry name" value="SLR1083 PROTEIN"/>
    <property type="match status" value="1"/>
</dbReference>
<dbReference type="EMBL" id="JACHDO010000001">
    <property type="protein sequence ID" value="MBB5495239.1"/>
    <property type="molecule type" value="Genomic_DNA"/>
</dbReference>
<evidence type="ECO:0000259" key="1">
    <source>
        <dbReference type="Pfam" id="PF05685"/>
    </source>
</evidence>
<reference evidence="2 3" key="1">
    <citation type="submission" date="2020-08" db="EMBL/GenBank/DDBJ databases">
        <title>Sequencing the genomes of 1000 actinobacteria strains.</title>
        <authorList>
            <person name="Klenk H.-P."/>
        </authorList>
    </citation>
    <scope>NUCLEOTIDE SEQUENCE [LARGE SCALE GENOMIC DNA]</scope>
    <source>
        <strain evidence="2 3">DSM 44598</strain>
    </source>
</reference>
<gene>
    <name evidence="2" type="ORF">HNR07_006376</name>
</gene>
<dbReference type="InterPro" id="IPR011335">
    <property type="entry name" value="Restrct_endonuc-II-like"/>
</dbReference>
<protein>
    <recommendedName>
        <fullName evidence="1">Putative restriction endonuclease domain-containing protein</fullName>
    </recommendedName>
</protein>